<keyword evidence="3" id="KW-1185">Reference proteome</keyword>
<accession>A0AAN8TTK9</accession>
<organism evidence="2 3">
    <name type="scientific">Solanum bulbocastanum</name>
    <name type="common">Wild potato</name>
    <dbReference type="NCBI Taxonomy" id="147425"/>
    <lineage>
        <taxon>Eukaryota</taxon>
        <taxon>Viridiplantae</taxon>
        <taxon>Streptophyta</taxon>
        <taxon>Embryophyta</taxon>
        <taxon>Tracheophyta</taxon>
        <taxon>Spermatophyta</taxon>
        <taxon>Magnoliopsida</taxon>
        <taxon>eudicotyledons</taxon>
        <taxon>Gunneridae</taxon>
        <taxon>Pentapetalae</taxon>
        <taxon>asterids</taxon>
        <taxon>lamiids</taxon>
        <taxon>Solanales</taxon>
        <taxon>Solanaceae</taxon>
        <taxon>Solanoideae</taxon>
        <taxon>Solaneae</taxon>
        <taxon>Solanum</taxon>
    </lineage>
</organism>
<comment type="caution">
    <text evidence="2">The sequence shown here is derived from an EMBL/GenBank/DDBJ whole genome shotgun (WGS) entry which is preliminary data.</text>
</comment>
<sequence>MPCYNNYHLNSIKVFFHVELHPIEKNVYYARNKVPVDLYDLEEDNCPYIEETFWRETNHDDIGSSERLLDVDVRWSRVDLPVVIIEVSSLAQHSEDVTMESSEEEDDVDDSDWDWMEVDD</sequence>
<dbReference type="EMBL" id="JBANQN010000005">
    <property type="protein sequence ID" value="KAK6789621.1"/>
    <property type="molecule type" value="Genomic_DNA"/>
</dbReference>
<evidence type="ECO:0000313" key="3">
    <source>
        <dbReference type="Proteomes" id="UP001371456"/>
    </source>
</evidence>
<evidence type="ECO:0000256" key="1">
    <source>
        <dbReference type="SAM" id="MobiDB-lite"/>
    </source>
</evidence>
<protein>
    <submittedName>
        <fullName evidence="2">Uncharacterized protein</fullName>
    </submittedName>
</protein>
<name>A0AAN8TTK9_SOLBU</name>
<dbReference type="Proteomes" id="UP001371456">
    <property type="component" value="Unassembled WGS sequence"/>
</dbReference>
<feature type="compositionally biased region" description="Acidic residues" evidence="1">
    <location>
        <begin position="97"/>
        <end position="120"/>
    </location>
</feature>
<evidence type="ECO:0000313" key="2">
    <source>
        <dbReference type="EMBL" id="KAK6789621.1"/>
    </source>
</evidence>
<reference evidence="2 3" key="1">
    <citation type="submission" date="2024-02" db="EMBL/GenBank/DDBJ databases">
        <title>de novo genome assembly of Solanum bulbocastanum strain 11H21.</title>
        <authorList>
            <person name="Hosaka A.J."/>
        </authorList>
    </citation>
    <scope>NUCLEOTIDE SEQUENCE [LARGE SCALE GENOMIC DNA]</scope>
    <source>
        <tissue evidence="2">Young leaves</tissue>
    </source>
</reference>
<proteinExistence type="predicted"/>
<gene>
    <name evidence="2" type="ORF">RDI58_013421</name>
</gene>
<feature type="region of interest" description="Disordered" evidence="1">
    <location>
        <begin position="94"/>
        <end position="120"/>
    </location>
</feature>
<dbReference type="AlphaFoldDB" id="A0AAN8TTK9"/>